<dbReference type="EMBL" id="JAUSVS010000005">
    <property type="protein sequence ID" value="MDQ0465107.1"/>
    <property type="molecule type" value="Genomic_DNA"/>
</dbReference>
<keyword evidence="1" id="KW-0732">Signal</keyword>
<evidence type="ECO:0000313" key="2">
    <source>
        <dbReference type="EMBL" id="MDQ0465107.1"/>
    </source>
</evidence>
<keyword evidence="3" id="KW-1185">Reference proteome</keyword>
<keyword evidence="1" id="KW-0132">Cell division</keyword>
<accession>A0ABU0IW05</accession>
<comment type="similarity">
    <text evidence="1">Belongs to the CpoB family.</text>
</comment>
<dbReference type="Proteomes" id="UP001228905">
    <property type="component" value="Unassembled WGS sequence"/>
</dbReference>
<evidence type="ECO:0000256" key="1">
    <source>
        <dbReference type="HAMAP-Rule" id="MF_02066"/>
    </source>
</evidence>
<dbReference type="SUPFAM" id="SSF48452">
    <property type="entry name" value="TPR-like"/>
    <property type="match status" value="1"/>
</dbReference>
<dbReference type="Pfam" id="PF13432">
    <property type="entry name" value="TPR_16"/>
    <property type="match status" value="1"/>
</dbReference>
<sequence length="293" mass="31318" precursor="true">MKFKPAIALAFAALLTVATVGAVALPAFAQTPIDTDPLDDRSKRRLDNMEKVVRELRAIVFQGRDSGKPVVVQSAESETQLADLTEKMNDLQQALTQLNATNESLAHDLDQTKKALTRSQSDNAALIERLAGLEKRLGELETAQAQAQQAADTTQQAEAAMADAASPDEAFAKAKGFMDSGDYDSAEAAFAAFVRQYGDSPRAAEGSYWLGKTLSVRNANADAAQAFIAAIRGWPKTAWAPDAVLELSRSLVALGKPQDACQTLAQLAKYYPKAPPVVTAQAAKVRTQAHCTV</sequence>
<name>A0ABU0IW05_9CAUL</name>
<comment type="caution">
    <text evidence="2">The sequence shown here is derived from an EMBL/GenBank/DDBJ whole genome shotgun (WGS) entry which is preliminary data.</text>
</comment>
<keyword evidence="1" id="KW-0175">Coiled coil</keyword>
<evidence type="ECO:0000313" key="3">
    <source>
        <dbReference type="Proteomes" id="UP001228905"/>
    </source>
</evidence>
<comment type="function">
    <text evidence="1">Mediates coordination of peptidoglycan synthesis and outer membrane constriction during cell division.</text>
</comment>
<protein>
    <recommendedName>
        <fullName evidence="1">Cell division coordinator CpoB</fullName>
    </recommendedName>
</protein>
<feature type="signal peptide" evidence="1">
    <location>
        <begin position="1"/>
        <end position="29"/>
    </location>
</feature>
<dbReference type="NCBIfam" id="TIGR02795">
    <property type="entry name" value="tol_pal_ybgF"/>
    <property type="match status" value="1"/>
</dbReference>
<comment type="subcellular location">
    <subcellularLocation>
        <location evidence="1">Periplasm</location>
    </subcellularLocation>
</comment>
<feature type="coiled-coil region" evidence="1">
    <location>
        <begin position="74"/>
        <end position="160"/>
    </location>
</feature>
<proteinExistence type="inferred from homology"/>
<dbReference type="InterPro" id="IPR034706">
    <property type="entry name" value="CpoB"/>
</dbReference>
<dbReference type="InterPro" id="IPR014162">
    <property type="entry name" value="CpoB_C"/>
</dbReference>
<dbReference type="Gene3D" id="1.25.40.10">
    <property type="entry name" value="Tetratricopeptide repeat domain"/>
    <property type="match status" value="1"/>
</dbReference>
<reference evidence="2 3" key="1">
    <citation type="submission" date="2023-07" db="EMBL/GenBank/DDBJ databases">
        <title>Genomic Encyclopedia of Type Strains, Phase IV (KMG-IV): sequencing the most valuable type-strain genomes for metagenomic binning, comparative biology and taxonomic classification.</title>
        <authorList>
            <person name="Goeker M."/>
        </authorList>
    </citation>
    <scope>NUCLEOTIDE SEQUENCE [LARGE SCALE GENOMIC DNA]</scope>
    <source>
        <strain evidence="2 3">DSM 18695</strain>
    </source>
</reference>
<organism evidence="2 3">
    <name type="scientific">Caulobacter ginsengisoli</name>
    <dbReference type="NCBI Taxonomy" id="400775"/>
    <lineage>
        <taxon>Bacteria</taxon>
        <taxon>Pseudomonadati</taxon>
        <taxon>Pseudomonadota</taxon>
        <taxon>Alphaproteobacteria</taxon>
        <taxon>Caulobacterales</taxon>
        <taxon>Caulobacteraceae</taxon>
        <taxon>Caulobacter</taxon>
    </lineage>
</organism>
<gene>
    <name evidence="1" type="primary">cpoB</name>
    <name evidence="2" type="ORF">QO010_002891</name>
</gene>
<dbReference type="RefSeq" id="WP_307350234.1">
    <property type="nucleotide sequence ID" value="NZ_JAUSVS010000005.1"/>
</dbReference>
<dbReference type="InterPro" id="IPR011990">
    <property type="entry name" value="TPR-like_helical_dom_sf"/>
</dbReference>
<dbReference type="HAMAP" id="MF_02066">
    <property type="entry name" value="CpoB"/>
    <property type="match status" value="1"/>
</dbReference>
<keyword evidence="1" id="KW-0574">Periplasm</keyword>
<feature type="chain" id="PRO_5044937429" description="Cell division coordinator CpoB" evidence="1">
    <location>
        <begin position="30"/>
        <end position="293"/>
    </location>
</feature>
<keyword evidence="1" id="KW-0131">Cell cycle</keyword>